<evidence type="ECO:0000313" key="2">
    <source>
        <dbReference type="Proteomes" id="UP000789366"/>
    </source>
</evidence>
<comment type="caution">
    <text evidence="1">The sequence shown here is derived from an EMBL/GenBank/DDBJ whole genome shotgun (WGS) entry which is preliminary data.</text>
</comment>
<evidence type="ECO:0000313" key="1">
    <source>
        <dbReference type="EMBL" id="CAG8757576.1"/>
    </source>
</evidence>
<gene>
    <name evidence="1" type="ORF">SPELUC_LOCUS14911</name>
</gene>
<sequence length="44" mass="4974">VIAILSFAGFLYYNSSKKNNQEGHIATPGTMHYRNNEENYIVAP</sequence>
<name>A0ACA9QLH8_9GLOM</name>
<feature type="non-terminal residue" evidence="1">
    <location>
        <position position="44"/>
    </location>
</feature>
<dbReference type="Proteomes" id="UP000789366">
    <property type="component" value="Unassembled WGS sequence"/>
</dbReference>
<accession>A0ACA9QLH8</accession>
<organism evidence="1 2">
    <name type="scientific">Cetraspora pellucida</name>
    <dbReference type="NCBI Taxonomy" id="1433469"/>
    <lineage>
        <taxon>Eukaryota</taxon>
        <taxon>Fungi</taxon>
        <taxon>Fungi incertae sedis</taxon>
        <taxon>Mucoromycota</taxon>
        <taxon>Glomeromycotina</taxon>
        <taxon>Glomeromycetes</taxon>
        <taxon>Diversisporales</taxon>
        <taxon>Gigasporaceae</taxon>
        <taxon>Cetraspora</taxon>
    </lineage>
</organism>
<dbReference type="EMBL" id="CAJVPW010046422">
    <property type="protein sequence ID" value="CAG8757576.1"/>
    <property type="molecule type" value="Genomic_DNA"/>
</dbReference>
<reference evidence="1" key="1">
    <citation type="submission" date="2021-06" db="EMBL/GenBank/DDBJ databases">
        <authorList>
            <person name="Kallberg Y."/>
            <person name="Tangrot J."/>
            <person name="Rosling A."/>
        </authorList>
    </citation>
    <scope>NUCLEOTIDE SEQUENCE</scope>
    <source>
        <strain evidence="1">28 12/20/2015</strain>
    </source>
</reference>
<keyword evidence="2" id="KW-1185">Reference proteome</keyword>
<proteinExistence type="predicted"/>
<protein>
    <submittedName>
        <fullName evidence="1">16604_t:CDS:1</fullName>
    </submittedName>
</protein>
<feature type="non-terminal residue" evidence="1">
    <location>
        <position position="1"/>
    </location>
</feature>